<dbReference type="Proteomes" id="UP001299068">
    <property type="component" value="Unassembled WGS sequence"/>
</dbReference>
<dbReference type="CDD" id="cd00293">
    <property type="entry name" value="USP-like"/>
    <property type="match status" value="1"/>
</dbReference>
<dbReference type="RefSeq" id="WP_221858435.1">
    <property type="nucleotide sequence ID" value="NZ_JAIKTU010000001.1"/>
</dbReference>
<dbReference type="InterPro" id="IPR014729">
    <property type="entry name" value="Rossmann-like_a/b/a_fold"/>
</dbReference>
<comment type="caution">
    <text evidence="2">The sequence shown here is derived from an EMBL/GenBank/DDBJ whole genome shotgun (WGS) entry which is preliminary data.</text>
</comment>
<protein>
    <submittedName>
        <fullName evidence="2">Universal stress protein</fullName>
    </submittedName>
</protein>
<organism evidence="2 3">
    <name type="scientific">Clostridium sardiniense</name>
    <name type="common">Clostridium absonum</name>
    <dbReference type="NCBI Taxonomy" id="29369"/>
    <lineage>
        <taxon>Bacteria</taxon>
        <taxon>Bacillati</taxon>
        <taxon>Bacillota</taxon>
        <taxon>Clostridia</taxon>
        <taxon>Eubacteriales</taxon>
        <taxon>Clostridiaceae</taxon>
        <taxon>Clostridium</taxon>
    </lineage>
</organism>
<dbReference type="Gene3D" id="3.40.50.620">
    <property type="entry name" value="HUPs"/>
    <property type="match status" value="1"/>
</dbReference>
<sequence length="136" mass="15642">MKRKVLIPLDGSNRDLISINFLKENFNPEDTEVLLLNVGDIVYAHGIVVSHLISMEKENSDRTLQRAYEILDDFDCKMEFQFGYVDKTIVEYSITFESDIIIMTKDTRKAYIPFMSSVTCKVVKKAKCIVIVLPQV</sequence>
<dbReference type="SUPFAM" id="SSF52402">
    <property type="entry name" value="Adenine nucleotide alpha hydrolases-like"/>
    <property type="match status" value="1"/>
</dbReference>
<reference evidence="2 3" key="1">
    <citation type="journal article" date="2021" name="Cell Host Microbe">
        <title>in vivo commensal control of Clostridioides difficile virulence.</title>
        <authorList>
            <person name="Girinathan B.P."/>
            <person name="Dibenedetto N."/>
            <person name="Worley J.N."/>
            <person name="Peltier J."/>
            <person name="Arrieta-Ortiz M.L."/>
            <person name="Rupa Christinal Immanuel S."/>
            <person name="Lavin R."/>
            <person name="Delaney M.L."/>
            <person name="Cummins C."/>
            <person name="Hoffmann M."/>
            <person name="Luo Y."/>
            <person name="Gonzalez-Escalona N."/>
            <person name="Allard M."/>
            <person name="Onderdonk A.B."/>
            <person name="Gerber G.K."/>
            <person name="Sonenshein A.L."/>
            <person name="Baliga N."/>
            <person name="Dupuy B."/>
            <person name="Bry L."/>
        </authorList>
    </citation>
    <scope>NUCLEOTIDE SEQUENCE [LARGE SCALE GENOMIC DNA]</scope>
    <source>
        <strain evidence="2 3">DSM 599</strain>
    </source>
</reference>
<gene>
    <name evidence="2" type="ORF">K5V21_01165</name>
</gene>
<name>A0ABS7KTJ8_CLOSR</name>
<dbReference type="InterPro" id="IPR006016">
    <property type="entry name" value="UspA"/>
</dbReference>
<proteinExistence type="predicted"/>
<dbReference type="Pfam" id="PF00582">
    <property type="entry name" value="Usp"/>
    <property type="match status" value="1"/>
</dbReference>
<keyword evidence="3" id="KW-1185">Reference proteome</keyword>
<feature type="domain" description="UspA" evidence="1">
    <location>
        <begin position="2"/>
        <end position="134"/>
    </location>
</feature>
<evidence type="ECO:0000313" key="2">
    <source>
        <dbReference type="EMBL" id="MBY0754054.1"/>
    </source>
</evidence>
<evidence type="ECO:0000259" key="1">
    <source>
        <dbReference type="Pfam" id="PF00582"/>
    </source>
</evidence>
<evidence type="ECO:0000313" key="3">
    <source>
        <dbReference type="Proteomes" id="UP001299068"/>
    </source>
</evidence>
<accession>A0ABS7KTJ8</accession>
<dbReference type="EMBL" id="JAIKTU010000001">
    <property type="protein sequence ID" value="MBY0754054.1"/>
    <property type="molecule type" value="Genomic_DNA"/>
</dbReference>